<keyword evidence="7" id="KW-0732">Signal</keyword>
<dbReference type="OrthoDB" id="9812084at2"/>
<dbReference type="Proteomes" id="UP000186406">
    <property type="component" value="Unassembled WGS sequence"/>
</dbReference>
<feature type="transmembrane region" description="Helical" evidence="6">
    <location>
        <begin position="187"/>
        <end position="206"/>
    </location>
</feature>
<evidence type="ECO:0000256" key="6">
    <source>
        <dbReference type="SAM" id="Phobius"/>
    </source>
</evidence>
<evidence type="ECO:0000256" key="2">
    <source>
        <dbReference type="ARBA" id="ARBA00022475"/>
    </source>
</evidence>
<keyword evidence="9" id="KW-1185">Reference proteome</keyword>
<dbReference type="EMBL" id="FRXO01000002">
    <property type="protein sequence ID" value="SHO62345.1"/>
    <property type="molecule type" value="Genomic_DNA"/>
</dbReference>
<dbReference type="Pfam" id="PF01810">
    <property type="entry name" value="LysE"/>
    <property type="match status" value="1"/>
</dbReference>
<evidence type="ECO:0000256" key="7">
    <source>
        <dbReference type="SAM" id="SignalP"/>
    </source>
</evidence>
<comment type="subcellular location">
    <subcellularLocation>
        <location evidence="1">Cell membrane</location>
        <topology evidence="1">Multi-pass membrane protein</topology>
    </subcellularLocation>
</comment>
<accession>A0A1M7ZBR8</accession>
<dbReference type="PANTHER" id="PTHR30086:SF20">
    <property type="entry name" value="ARGININE EXPORTER PROTEIN ARGO-RELATED"/>
    <property type="match status" value="1"/>
</dbReference>
<evidence type="ECO:0000256" key="1">
    <source>
        <dbReference type="ARBA" id="ARBA00004651"/>
    </source>
</evidence>
<dbReference type="RefSeq" id="WP_073626161.1">
    <property type="nucleotide sequence ID" value="NZ_FRXO01000002.1"/>
</dbReference>
<dbReference type="GO" id="GO:0015171">
    <property type="term" value="F:amino acid transmembrane transporter activity"/>
    <property type="evidence" value="ECO:0007669"/>
    <property type="project" value="TreeGrafter"/>
</dbReference>
<sequence>MNTSLSLAALAGFAFVYALAVASPGPGMTALVARTLGGGWKAGLWFTAGILAGDLVWFAAAAFGLSALAHAFHLLFLAVKYAGMAYLVFIAWKLWTAPVEEADVAARPGERPLRVFASGLALTLGNPKTMVFYLAILPTVIDLTQLDLLRFAEITGVVVLVLPLVSIGYIALTLKARAALSDTRARVLLNRIAGTALAGAAAAIAWR</sequence>
<dbReference type="GO" id="GO:0005886">
    <property type="term" value="C:plasma membrane"/>
    <property type="evidence" value="ECO:0007669"/>
    <property type="project" value="UniProtKB-SubCell"/>
</dbReference>
<evidence type="ECO:0000313" key="8">
    <source>
        <dbReference type="EMBL" id="SHO62345.1"/>
    </source>
</evidence>
<dbReference type="STRING" id="1123029.SAMN02745172_00950"/>
<feature type="transmembrane region" description="Helical" evidence="6">
    <location>
        <begin position="44"/>
        <end position="65"/>
    </location>
</feature>
<keyword evidence="2" id="KW-1003">Cell membrane</keyword>
<organism evidence="8 9">
    <name type="scientific">Pseudoxanthobacter soli DSM 19599</name>
    <dbReference type="NCBI Taxonomy" id="1123029"/>
    <lineage>
        <taxon>Bacteria</taxon>
        <taxon>Pseudomonadati</taxon>
        <taxon>Pseudomonadota</taxon>
        <taxon>Alphaproteobacteria</taxon>
        <taxon>Hyphomicrobiales</taxon>
        <taxon>Segnochrobactraceae</taxon>
        <taxon>Pseudoxanthobacter</taxon>
    </lineage>
</organism>
<evidence type="ECO:0000313" key="9">
    <source>
        <dbReference type="Proteomes" id="UP000186406"/>
    </source>
</evidence>
<evidence type="ECO:0000256" key="3">
    <source>
        <dbReference type="ARBA" id="ARBA00022692"/>
    </source>
</evidence>
<dbReference type="AlphaFoldDB" id="A0A1M7ZBR8"/>
<gene>
    <name evidence="8" type="ORF">SAMN02745172_00950</name>
</gene>
<feature type="transmembrane region" description="Helical" evidence="6">
    <location>
        <begin position="72"/>
        <end position="95"/>
    </location>
</feature>
<evidence type="ECO:0000256" key="5">
    <source>
        <dbReference type="ARBA" id="ARBA00023136"/>
    </source>
</evidence>
<dbReference type="PANTHER" id="PTHR30086">
    <property type="entry name" value="ARGININE EXPORTER PROTEIN ARGO"/>
    <property type="match status" value="1"/>
</dbReference>
<keyword evidence="4 6" id="KW-1133">Transmembrane helix</keyword>
<feature type="transmembrane region" description="Helical" evidence="6">
    <location>
        <begin position="115"/>
        <end position="136"/>
    </location>
</feature>
<feature type="signal peptide" evidence="7">
    <location>
        <begin position="1"/>
        <end position="20"/>
    </location>
</feature>
<feature type="chain" id="PRO_5012975102" evidence="7">
    <location>
        <begin position="21"/>
        <end position="207"/>
    </location>
</feature>
<keyword evidence="5 6" id="KW-0472">Membrane</keyword>
<proteinExistence type="predicted"/>
<name>A0A1M7ZBR8_9HYPH</name>
<evidence type="ECO:0000256" key="4">
    <source>
        <dbReference type="ARBA" id="ARBA00022989"/>
    </source>
</evidence>
<feature type="transmembrane region" description="Helical" evidence="6">
    <location>
        <begin position="148"/>
        <end position="172"/>
    </location>
</feature>
<protein>
    <submittedName>
        <fullName evidence="8">Threonine/homoserine/homoserine lactone efflux protein</fullName>
    </submittedName>
</protein>
<keyword evidence="3 6" id="KW-0812">Transmembrane</keyword>
<reference evidence="8 9" key="1">
    <citation type="submission" date="2016-12" db="EMBL/GenBank/DDBJ databases">
        <authorList>
            <person name="Song W.-J."/>
            <person name="Kurnit D.M."/>
        </authorList>
    </citation>
    <scope>NUCLEOTIDE SEQUENCE [LARGE SCALE GENOMIC DNA]</scope>
    <source>
        <strain evidence="8 9">DSM 19599</strain>
    </source>
</reference>
<dbReference type="InterPro" id="IPR001123">
    <property type="entry name" value="LeuE-type"/>
</dbReference>